<dbReference type="InterPro" id="IPR024862">
    <property type="entry name" value="TRPV"/>
</dbReference>
<dbReference type="GeneTree" id="ENSGT00940000156687"/>
<evidence type="ECO:0000256" key="1">
    <source>
        <dbReference type="ARBA" id="ARBA00004141"/>
    </source>
</evidence>
<feature type="domain" description="Ion transport" evidence="8">
    <location>
        <begin position="20"/>
        <end position="114"/>
    </location>
</feature>
<sequence length="160" mass="18948">LISAPSIFLPTLRFPSLCRFSFFVSVALGFCSSFHLTFQTMNPDNWPQWQSFVSVWFTMFQLFLGLLDIPINYELNTPEIIKILYVFYMIFAFLLMINLLIASMGDTHWRVAQERDELWRTQVAASTILLERRMPRALWPRIGWFGGGYDLDKRWFLRCD</sequence>
<dbReference type="GO" id="GO:0098703">
    <property type="term" value="P:calcium ion import across plasma membrane"/>
    <property type="evidence" value="ECO:0007669"/>
    <property type="project" value="TreeGrafter"/>
</dbReference>
<comment type="subcellular location">
    <subcellularLocation>
        <location evidence="1">Membrane</location>
        <topology evidence="1">Multi-pass membrane protein</topology>
    </subcellularLocation>
</comment>
<reference evidence="9" key="1">
    <citation type="submission" date="2025-08" db="UniProtKB">
        <authorList>
            <consortium name="Ensembl"/>
        </authorList>
    </citation>
    <scope>IDENTIFICATION</scope>
</reference>
<dbReference type="GO" id="GO:0005262">
    <property type="term" value="F:calcium channel activity"/>
    <property type="evidence" value="ECO:0007669"/>
    <property type="project" value="TreeGrafter"/>
</dbReference>
<evidence type="ECO:0000256" key="6">
    <source>
        <dbReference type="ARBA" id="ARBA00023136"/>
    </source>
</evidence>
<keyword evidence="6 7" id="KW-0472">Membrane</keyword>
<keyword evidence="3" id="KW-0677">Repeat</keyword>
<evidence type="ECO:0000259" key="8">
    <source>
        <dbReference type="Pfam" id="PF00520"/>
    </source>
</evidence>
<dbReference type="PANTHER" id="PTHR10582">
    <property type="entry name" value="TRANSIENT RECEPTOR POTENTIAL ION CHANNEL PROTEIN"/>
    <property type="match status" value="1"/>
</dbReference>
<keyword evidence="4 7" id="KW-1133">Transmembrane helix</keyword>
<proteinExistence type="predicted"/>
<feature type="transmembrane region" description="Helical" evidence="7">
    <location>
        <begin position="83"/>
        <end position="101"/>
    </location>
</feature>
<dbReference type="HOGENOM" id="CLU_1656230_0_0_1"/>
<feature type="transmembrane region" description="Helical" evidence="7">
    <location>
        <begin position="20"/>
        <end position="38"/>
    </location>
</feature>
<accession>S4RUJ5</accession>
<evidence type="ECO:0000256" key="7">
    <source>
        <dbReference type="SAM" id="Phobius"/>
    </source>
</evidence>
<organism evidence="9">
    <name type="scientific">Petromyzon marinus</name>
    <name type="common">Sea lamprey</name>
    <dbReference type="NCBI Taxonomy" id="7757"/>
    <lineage>
        <taxon>Eukaryota</taxon>
        <taxon>Metazoa</taxon>
        <taxon>Chordata</taxon>
        <taxon>Craniata</taxon>
        <taxon>Vertebrata</taxon>
        <taxon>Cyclostomata</taxon>
        <taxon>Hyperoartia</taxon>
        <taxon>Petromyzontiformes</taxon>
        <taxon>Petromyzontidae</taxon>
        <taxon>Petromyzon</taxon>
    </lineage>
</organism>
<evidence type="ECO:0000256" key="2">
    <source>
        <dbReference type="ARBA" id="ARBA00022692"/>
    </source>
</evidence>
<dbReference type="Ensembl" id="ENSPMAT00000008924.1">
    <property type="protein sequence ID" value="ENSPMAP00000008885.1"/>
    <property type="gene ID" value="ENSPMAG00000008080.1"/>
</dbReference>
<evidence type="ECO:0000256" key="5">
    <source>
        <dbReference type="ARBA" id="ARBA00023043"/>
    </source>
</evidence>
<dbReference type="InterPro" id="IPR005821">
    <property type="entry name" value="Ion_trans_dom"/>
</dbReference>
<evidence type="ECO:0000256" key="3">
    <source>
        <dbReference type="ARBA" id="ARBA00022737"/>
    </source>
</evidence>
<dbReference type="PANTHER" id="PTHR10582:SF25">
    <property type="entry name" value="TRANSIENT RECEPTOR POTENTIAL CATION CHANNEL SUBFAMILY V MEMBER 6"/>
    <property type="match status" value="1"/>
</dbReference>
<dbReference type="AlphaFoldDB" id="S4RUJ5"/>
<reference evidence="9" key="2">
    <citation type="submission" date="2025-09" db="UniProtKB">
        <authorList>
            <consortium name="Ensembl"/>
        </authorList>
    </citation>
    <scope>IDENTIFICATION</scope>
</reference>
<evidence type="ECO:0000256" key="4">
    <source>
        <dbReference type="ARBA" id="ARBA00022989"/>
    </source>
</evidence>
<name>S4RUJ5_PETMA</name>
<keyword evidence="5" id="KW-0040">ANK repeat</keyword>
<evidence type="ECO:0000313" key="9">
    <source>
        <dbReference type="Ensembl" id="ENSPMAP00000008885.1"/>
    </source>
</evidence>
<keyword evidence="2 7" id="KW-0812">Transmembrane</keyword>
<feature type="transmembrane region" description="Helical" evidence="7">
    <location>
        <begin position="50"/>
        <end position="71"/>
    </location>
</feature>
<dbReference type="Pfam" id="PF00520">
    <property type="entry name" value="Ion_trans"/>
    <property type="match status" value="1"/>
</dbReference>
<protein>
    <recommendedName>
        <fullName evidence="8">Ion transport domain-containing protein</fullName>
    </recommendedName>
</protein>
<dbReference type="GO" id="GO:0005886">
    <property type="term" value="C:plasma membrane"/>
    <property type="evidence" value="ECO:0007669"/>
    <property type="project" value="TreeGrafter"/>
</dbReference>